<keyword evidence="4 6" id="KW-0472">Membrane</keyword>
<dbReference type="InterPro" id="IPR051694">
    <property type="entry name" value="Immunoregulatory_rcpt-like"/>
</dbReference>
<evidence type="ECO:0000256" key="5">
    <source>
        <dbReference type="SAM" id="MobiDB-lite"/>
    </source>
</evidence>
<dbReference type="GO" id="GO:0071944">
    <property type="term" value="C:cell periphery"/>
    <property type="evidence" value="ECO:0007669"/>
    <property type="project" value="UniProtKB-ARBA"/>
</dbReference>
<gene>
    <name evidence="8" type="ORF">ASPWEDRAFT_29685</name>
</gene>
<comment type="subcellular location">
    <subcellularLocation>
        <location evidence="1">Membrane</location>
        <topology evidence="1">Single-pass membrane protein</topology>
    </subcellularLocation>
</comment>
<keyword evidence="9" id="KW-1185">Reference proteome</keyword>
<keyword evidence="7" id="KW-0732">Signal</keyword>
<dbReference type="PANTHER" id="PTHR15549:SF26">
    <property type="entry name" value="AXIAL BUDDING PATTERN PROTEIN 2-RELATED"/>
    <property type="match status" value="1"/>
</dbReference>
<feature type="compositionally biased region" description="Low complexity" evidence="5">
    <location>
        <begin position="196"/>
        <end position="214"/>
    </location>
</feature>
<reference evidence="9" key="1">
    <citation type="journal article" date="2017" name="Genome Biol.">
        <title>Comparative genomics reveals high biological diversity and specific adaptations in the industrially and medically important fungal genus Aspergillus.</title>
        <authorList>
            <person name="de Vries R.P."/>
            <person name="Riley R."/>
            <person name="Wiebenga A."/>
            <person name="Aguilar-Osorio G."/>
            <person name="Amillis S."/>
            <person name="Uchima C.A."/>
            <person name="Anderluh G."/>
            <person name="Asadollahi M."/>
            <person name="Askin M."/>
            <person name="Barry K."/>
            <person name="Battaglia E."/>
            <person name="Bayram O."/>
            <person name="Benocci T."/>
            <person name="Braus-Stromeyer S.A."/>
            <person name="Caldana C."/>
            <person name="Canovas D."/>
            <person name="Cerqueira G.C."/>
            <person name="Chen F."/>
            <person name="Chen W."/>
            <person name="Choi C."/>
            <person name="Clum A."/>
            <person name="Dos Santos R.A."/>
            <person name="Damasio A.R."/>
            <person name="Diallinas G."/>
            <person name="Emri T."/>
            <person name="Fekete E."/>
            <person name="Flipphi M."/>
            <person name="Freyberg S."/>
            <person name="Gallo A."/>
            <person name="Gournas C."/>
            <person name="Habgood R."/>
            <person name="Hainaut M."/>
            <person name="Harispe M.L."/>
            <person name="Henrissat B."/>
            <person name="Hilden K.S."/>
            <person name="Hope R."/>
            <person name="Hossain A."/>
            <person name="Karabika E."/>
            <person name="Karaffa L."/>
            <person name="Karanyi Z."/>
            <person name="Krasevec N."/>
            <person name="Kuo A."/>
            <person name="Kusch H."/>
            <person name="LaButti K."/>
            <person name="Lagendijk E.L."/>
            <person name="Lapidus A."/>
            <person name="Levasseur A."/>
            <person name="Lindquist E."/>
            <person name="Lipzen A."/>
            <person name="Logrieco A.F."/>
            <person name="MacCabe A."/>
            <person name="Maekelae M.R."/>
            <person name="Malavazi I."/>
            <person name="Melin P."/>
            <person name="Meyer V."/>
            <person name="Mielnichuk N."/>
            <person name="Miskei M."/>
            <person name="Molnar A.P."/>
            <person name="Mule G."/>
            <person name="Ngan C.Y."/>
            <person name="Orejas M."/>
            <person name="Orosz E."/>
            <person name="Ouedraogo J.P."/>
            <person name="Overkamp K.M."/>
            <person name="Park H.-S."/>
            <person name="Perrone G."/>
            <person name="Piumi F."/>
            <person name="Punt P.J."/>
            <person name="Ram A.F."/>
            <person name="Ramon A."/>
            <person name="Rauscher S."/>
            <person name="Record E."/>
            <person name="Riano-Pachon D.M."/>
            <person name="Robert V."/>
            <person name="Roehrig J."/>
            <person name="Ruller R."/>
            <person name="Salamov A."/>
            <person name="Salih N.S."/>
            <person name="Samson R.A."/>
            <person name="Sandor E."/>
            <person name="Sanguinetti M."/>
            <person name="Schuetze T."/>
            <person name="Sepcic K."/>
            <person name="Shelest E."/>
            <person name="Sherlock G."/>
            <person name="Sophianopoulou V."/>
            <person name="Squina F.M."/>
            <person name="Sun H."/>
            <person name="Susca A."/>
            <person name="Todd R.B."/>
            <person name="Tsang A."/>
            <person name="Unkles S.E."/>
            <person name="van de Wiele N."/>
            <person name="van Rossen-Uffink D."/>
            <person name="Oliveira J.V."/>
            <person name="Vesth T.C."/>
            <person name="Visser J."/>
            <person name="Yu J.-H."/>
            <person name="Zhou M."/>
            <person name="Andersen M.R."/>
            <person name="Archer D.B."/>
            <person name="Baker S.E."/>
            <person name="Benoit I."/>
            <person name="Brakhage A.A."/>
            <person name="Braus G.H."/>
            <person name="Fischer R."/>
            <person name="Frisvad J.C."/>
            <person name="Goldman G.H."/>
            <person name="Houbraken J."/>
            <person name="Oakley B."/>
            <person name="Pocsi I."/>
            <person name="Scazzocchio C."/>
            <person name="Seiboth B."/>
            <person name="vanKuyk P.A."/>
            <person name="Wortman J."/>
            <person name="Dyer P.S."/>
            <person name="Grigoriev I.V."/>
        </authorList>
    </citation>
    <scope>NUCLEOTIDE SEQUENCE [LARGE SCALE GENOMIC DNA]</scope>
    <source>
        <strain evidence="9">DTO 134E9</strain>
    </source>
</reference>
<evidence type="ECO:0000256" key="7">
    <source>
        <dbReference type="SAM" id="SignalP"/>
    </source>
</evidence>
<dbReference type="Proteomes" id="UP000184383">
    <property type="component" value="Unassembled WGS sequence"/>
</dbReference>
<dbReference type="GeneID" id="63749161"/>
<name>A0A1L9RHZ5_ASPWE</name>
<feature type="chain" id="PRO_5012024560" description="LPXTG-domain-containing protein" evidence="7">
    <location>
        <begin position="18"/>
        <end position="322"/>
    </location>
</feature>
<protein>
    <recommendedName>
        <fullName evidence="10">LPXTG-domain-containing protein</fullName>
    </recommendedName>
</protein>
<dbReference type="EMBL" id="KV878213">
    <property type="protein sequence ID" value="OJJ34552.1"/>
    <property type="molecule type" value="Genomic_DNA"/>
</dbReference>
<evidence type="ECO:0000256" key="1">
    <source>
        <dbReference type="ARBA" id="ARBA00004167"/>
    </source>
</evidence>
<feature type="signal peptide" evidence="7">
    <location>
        <begin position="1"/>
        <end position="17"/>
    </location>
</feature>
<feature type="transmembrane region" description="Helical" evidence="6">
    <location>
        <begin position="218"/>
        <end position="240"/>
    </location>
</feature>
<dbReference type="VEuPathDB" id="FungiDB:ASPWEDRAFT_29685"/>
<keyword evidence="2 6" id="KW-0812">Transmembrane</keyword>
<feature type="region of interest" description="Disordered" evidence="5">
    <location>
        <begin position="248"/>
        <end position="322"/>
    </location>
</feature>
<evidence type="ECO:0000256" key="6">
    <source>
        <dbReference type="SAM" id="Phobius"/>
    </source>
</evidence>
<dbReference type="OrthoDB" id="5426678at2759"/>
<dbReference type="RefSeq" id="XP_040688228.1">
    <property type="nucleotide sequence ID" value="XM_040833313.1"/>
</dbReference>
<organism evidence="8 9">
    <name type="scientific">Aspergillus wentii DTO 134E9</name>
    <dbReference type="NCBI Taxonomy" id="1073089"/>
    <lineage>
        <taxon>Eukaryota</taxon>
        <taxon>Fungi</taxon>
        <taxon>Dikarya</taxon>
        <taxon>Ascomycota</taxon>
        <taxon>Pezizomycotina</taxon>
        <taxon>Eurotiomycetes</taxon>
        <taxon>Eurotiomycetidae</taxon>
        <taxon>Eurotiales</taxon>
        <taxon>Aspergillaceae</taxon>
        <taxon>Aspergillus</taxon>
        <taxon>Aspergillus subgen. Cremei</taxon>
    </lineage>
</organism>
<keyword evidence="3 6" id="KW-1133">Transmembrane helix</keyword>
<evidence type="ECO:0000313" key="8">
    <source>
        <dbReference type="EMBL" id="OJJ34552.1"/>
    </source>
</evidence>
<feature type="region of interest" description="Disordered" evidence="5">
    <location>
        <begin position="194"/>
        <end position="214"/>
    </location>
</feature>
<dbReference type="GO" id="GO:0016020">
    <property type="term" value="C:membrane"/>
    <property type="evidence" value="ECO:0007669"/>
    <property type="project" value="UniProtKB-SubCell"/>
</dbReference>
<evidence type="ECO:0008006" key="10">
    <source>
        <dbReference type="Google" id="ProtNLM"/>
    </source>
</evidence>
<evidence type="ECO:0000256" key="2">
    <source>
        <dbReference type="ARBA" id="ARBA00022692"/>
    </source>
</evidence>
<evidence type="ECO:0000256" key="3">
    <source>
        <dbReference type="ARBA" id="ARBA00022989"/>
    </source>
</evidence>
<dbReference type="AlphaFoldDB" id="A0A1L9RHZ5"/>
<evidence type="ECO:0000256" key="4">
    <source>
        <dbReference type="ARBA" id="ARBA00023136"/>
    </source>
</evidence>
<sequence length="322" mass="35310">MRLSILFSSIFFLPTLAIEVTSGSICSSACGKGKTYGWDIDCWDDQFNTSKPNPNMANCLLCESTSPAYNTSTDNDLYWFTFNMKWTLQYCLIQHPTNSTNANCNDYCTPLSAVLNRAWFLDDGKMVKQYAYCDWGEHLFQKYAPDCASCLAKSEGSVVLANFFNNLVTACETKPNATAGRPINMTEPLFSTKWATTSSTPSANPSPQSSSLSTGAKAGIGVGVAAAGIALIAALGFVCLQKRKNRSRQQLRDSSSTMQPINQPQPPIQPPREMDAGNVKPVPELQSWQPDMKHQHHDTAPPPVELGRHSEERIIAPTELPG</sequence>
<evidence type="ECO:0000313" key="9">
    <source>
        <dbReference type="Proteomes" id="UP000184383"/>
    </source>
</evidence>
<dbReference type="PANTHER" id="PTHR15549">
    <property type="entry name" value="PAIRED IMMUNOGLOBULIN-LIKE TYPE 2 RECEPTOR"/>
    <property type="match status" value="1"/>
</dbReference>
<proteinExistence type="predicted"/>
<accession>A0A1L9RHZ5</accession>